<keyword evidence="3" id="KW-1003">Cell membrane</keyword>
<dbReference type="AlphaFoldDB" id="H6LKA2"/>
<keyword evidence="5 8" id="KW-0812">Transmembrane</keyword>
<dbReference type="SUPFAM" id="SSF161098">
    <property type="entry name" value="MetI-like"/>
    <property type="match status" value="2"/>
</dbReference>
<evidence type="ECO:0000256" key="7">
    <source>
        <dbReference type="ARBA" id="ARBA00023136"/>
    </source>
</evidence>
<keyword evidence="11" id="KW-1185">Reference proteome</keyword>
<feature type="transmembrane region" description="Helical" evidence="8">
    <location>
        <begin position="178"/>
        <end position="201"/>
    </location>
</feature>
<dbReference type="PANTHER" id="PTHR43357">
    <property type="entry name" value="INNER MEMBRANE ABC TRANSPORTER PERMEASE PROTEIN YDCV"/>
    <property type="match status" value="1"/>
</dbReference>
<dbReference type="STRING" id="931626.Awo_c32940"/>
<reference evidence="10 11" key="2">
    <citation type="journal article" date="2012" name="PLoS ONE">
        <title>An ancient pathway combining carbon dioxide fixation with the generation and utilization of a sodium ion gradient for ATP synthesis.</title>
        <authorList>
            <person name="Poehlein A."/>
            <person name="Schmidt S."/>
            <person name="Kaster A.K."/>
            <person name="Goenrich M."/>
            <person name="Vollmers J."/>
            <person name="Thurmer A."/>
            <person name="Bertsch J."/>
            <person name="Schuchmann K."/>
            <person name="Voigt B."/>
            <person name="Hecker M."/>
            <person name="Daniel R."/>
            <person name="Thauer R.K."/>
            <person name="Gottschalk G."/>
            <person name="Muller V."/>
        </authorList>
    </citation>
    <scope>NUCLEOTIDE SEQUENCE [LARGE SCALE GENOMIC DNA]</scope>
    <source>
        <strain evidence="11">ATCC 29683 / DSM 1030 / JCM 2381 / KCTC 1655 / WB1</strain>
    </source>
</reference>
<feature type="transmembrane region" description="Helical" evidence="8">
    <location>
        <begin position="339"/>
        <end position="360"/>
    </location>
</feature>
<proteinExistence type="predicted"/>
<evidence type="ECO:0000259" key="9">
    <source>
        <dbReference type="PROSITE" id="PS50928"/>
    </source>
</evidence>
<gene>
    <name evidence="10" type="ordered locus">Awo_c32940</name>
</gene>
<feature type="transmembrane region" description="Helical" evidence="8">
    <location>
        <begin position="78"/>
        <end position="105"/>
    </location>
</feature>
<dbReference type="InterPro" id="IPR035906">
    <property type="entry name" value="MetI-like_sf"/>
</dbReference>
<feature type="domain" description="ABC transmembrane type-1" evidence="9">
    <location>
        <begin position="1"/>
        <end position="201"/>
    </location>
</feature>
<evidence type="ECO:0000256" key="3">
    <source>
        <dbReference type="ARBA" id="ARBA00022475"/>
    </source>
</evidence>
<evidence type="ECO:0000256" key="4">
    <source>
        <dbReference type="ARBA" id="ARBA00022519"/>
    </source>
</evidence>
<reference evidence="11" key="1">
    <citation type="submission" date="2011-07" db="EMBL/GenBank/DDBJ databases">
        <title>Complete genome sequence of Acetobacterium woodii.</title>
        <authorList>
            <person name="Poehlein A."/>
            <person name="Schmidt S."/>
            <person name="Kaster A.-K."/>
            <person name="Goenrich M."/>
            <person name="Vollmers J."/>
            <person name="Thuermer A."/>
            <person name="Gottschalk G."/>
            <person name="Thauer R.K."/>
            <person name="Daniel R."/>
            <person name="Mueller V."/>
        </authorList>
    </citation>
    <scope>NUCLEOTIDE SEQUENCE [LARGE SCALE GENOMIC DNA]</scope>
    <source>
        <strain evidence="11">ATCC 29683 / DSM 1030 / JCM 2381 / KCTC 1655 / WB1</strain>
    </source>
</reference>
<feature type="transmembrane region" description="Helical" evidence="8">
    <location>
        <begin position="36"/>
        <end position="58"/>
    </location>
</feature>
<feature type="transmembrane region" description="Helical" evidence="8">
    <location>
        <begin position="297"/>
        <end position="319"/>
    </location>
</feature>
<dbReference type="eggNOG" id="COG1178">
    <property type="taxonomic scope" value="Bacteria"/>
</dbReference>
<name>H6LKA2_ACEWD</name>
<comment type="subcellular location">
    <subcellularLocation>
        <location evidence="1">Cell inner membrane</location>
        <topology evidence="1">Multi-pass membrane protein</topology>
    </subcellularLocation>
</comment>
<dbReference type="Proteomes" id="UP000007177">
    <property type="component" value="Chromosome"/>
</dbReference>
<evidence type="ECO:0000256" key="1">
    <source>
        <dbReference type="ARBA" id="ARBA00004429"/>
    </source>
</evidence>
<feature type="transmembrane region" description="Helical" evidence="8">
    <location>
        <begin position="221"/>
        <end position="245"/>
    </location>
</feature>
<evidence type="ECO:0000256" key="6">
    <source>
        <dbReference type="ARBA" id="ARBA00022989"/>
    </source>
</evidence>
<keyword evidence="4" id="KW-0997">Cell inner membrane</keyword>
<feature type="transmembrane region" description="Helical" evidence="8">
    <location>
        <begin position="265"/>
        <end position="290"/>
    </location>
</feature>
<feature type="transmembrane region" description="Helical" evidence="8">
    <location>
        <begin position="6"/>
        <end position="29"/>
    </location>
</feature>
<protein>
    <submittedName>
        <fullName evidence="10">Putative ABC transport system permease protein</fullName>
    </submittedName>
</protein>
<feature type="transmembrane region" description="Helical" evidence="8">
    <location>
        <begin position="434"/>
        <end position="457"/>
    </location>
</feature>
<dbReference type="EMBL" id="CP002987">
    <property type="protein sequence ID" value="AFA50022.1"/>
    <property type="molecule type" value="Genomic_DNA"/>
</dbReference>
<organism evidence="10 11">
    <name type="scientific">Acetobacterium woodii (strain ATCC 29683 / DSM 1030 / JCM 2381 / KCTC 1655 / WB1)</name>
    <dbReference type="NCBI Taxonomy" id="931626"/>
    <lineage>
        <taxon>Bacteria</taxon>
        <taxon>Bacillati</taxon>
        <taxon>Bacillota</taxon>
        <taxon>Clostridia</taxon>
        <taxon>Eubacteriales</taxon>
        <taxon>Eubacteriaceae</taxon>
        <taxon>Acetobacterium</taxon>
    </lineage>
</organism>
<keyword evidence="2" id="KW-0813">Transport</keyword>
<dbReference type="HOGENOM" id="CLU_021838_2_1_9"/>
<evidence type="ECO:0000256" key="5">
    <source>
        <dbReference type="ARBA" id="ARBA00022692"/>
    </source>
</evidence>
<dbReference type="PROSITE" id="PS50928">
    <property type="entry name" value="ABC_TM1"/>
    <property type="match status" value="1"/>
</dbReference>
<dbReference type="InterPro" id="IPR000515">
    <property type="entry name" value="MetI-like"/>
</dbReference>
<dbReference type="GO" id="GO:0005886">
    <property type="term" value="C:plasma membrane"/>
    <property type="evidence" value="ECO:0007669"/>
    <property type="project" value="UniProtKB-SubCell"/>
</dbReference>
<keyword evidence="6 8" id="KW-1133">Transmembrane helix</keyword>
<dbReference type="KEGG" id="awo:Awo_c32940"/>
<evidence type="ECO:0000313" key="10">
    <source>
        <dbReference type="EMBL" id="AFA50022.1"/>
    </source>
</evidence>
<evidence type="ECO:0000256" key="2">
    <source>
        <dbReference type="ARBA" id="ARBA00022448"/>
    </source>
</evidence>
<evidence type="ECO:0000256" key="8">
    <source>
        <dbReference type="SAM" id="Phobius"/>
    </source>
</evidence>
<feature type="transmembrane region" description="Helical" evidence="8">
    <location>
        <begin position="390"/>
        <end position="414"/>
    </location>
</feature>
<feature type="transmembrane region" description="Helical" evidence="8">
    <location>
        <begin position="126"/>
        <end position="147"/>
    </location>
</feature>
<keyword evidence="7 8" id="KW-0472">Membrane</keyword>
<sequence length="463" mass="50028">MSSLAITLGATVLCAFLGLLVAIGIWFACPGSADKIAIILLTLILMPAFIQVQSWIFFADAIAEVINGLMGTVFNFKGVFAVILTMAFASLPVSAGLTLVSLLSIPPEIQDMVRLDGPGQKAFLKIYMPYLQPALVVGSLFVFLVNINDYGITSVFGVNSYALELFSQFSAGMTVYEVFYNGLPLLAVCLAVLAVFSRYILKSDFSLGMTVGFNPFRESKLMILLAIVGLMITGLFILVPLGNLIYAASECTDIWGVLSDSFAEIFYGMLVSVLAAGVSSIPAMLFAGLFYRSKAGYWVLGLAAVPFMIPGPVLGLSLIRMWNTPLLSIVYRSSLMPVVALVAKYTFIEAIIFSVAMASLDRSLLDNIQVHWPGLVKSIICIAQLSGRKWLAAMLIVFALSMGEFGVTLLIMPPGYQTLTIKIYNYLHYGSSDVVAVLCLFMVFIISLVLIVLFKLLGGGKNG</sequence>
<dbReference type="GO" id="GO:0055085">
    <property type="term" value="P:transmembrane transport"/>
    <property type="evidence" value="ECO:0007669"/>
    <property type="project" value="InterPro"/>
</dbReference>
<accession>H6LKA2</accession>
<dbReference type="PANTHER" id="PTHR43357:SF3">
    <property type="entry name" value="FE(3+)-TRANSPORT SYSTEM PERMEASE PROTEIN FBPB 2"/>
    <property type="match status" value="1"/>
</dbReference>
<evidence type="ECO:0000313" key="11">
    <source>
        <dbReference type="Proteomes" id="UP000007177"/>
    </source>
</evidence>
<dbReference type="Gene3D" id="1.10.3720.10">
    <property type="entry name" value="MetI-like"/>
    <property type="match status" value="2"/>
</dbReference>